<reference evidence="4" key="1">
    <citation type="submission" date="2016-06" db="UniProtKB">
        <authorList>
            <consortium name="WormBaseParasite"/>
        </authorList>
    </citation>
    <scope>IDENTIFICATION</scope>
</reference>
<feature type="transmembrane region" description="Helical" evidence="1">
    <location>
        <begin position="12"/>
        <end position="33"/>
    </location>
</feature>
<name>A0A183DF75_9BILA</name>
<dbReference type="OrthoDB" id="4473401at2759"/>
<keyword evidence="1" id="KW-0812">Transmembrane</keyword>
<proteinExistence type="predicted"/>
<keyword evidence="1" id="KW-0472">Membrane</keyword>
<organism evidence="4">
    <name type="scientific">Gongylonema pulchrum</name>
    <dbReference type="NCBI Taxonomy" id="637853"/>
    <lineage>
        <taxon>Eukaryota</taxon>
        <taxon>Metazoa</taxon>
        <taxon>Ecdysozoa</taxon>
        <taxon>Nematoda</taxon>
        <taxon>Chromadorea</taxon>
        <taxon>Rhabditida</taxon>
        <taxon>Spirurina</taxon>
        <taxon>Spiruromorpha</taxon>
        <taxon>Spiruroidea</taxon>
        <taxon>Gongylonematidae</taxon>
        <taxon>Gongylonema</taxon>
    </lineage>
</organism>
<accession>A0A183DF75</accession>
<dbReference type="EMBL" id="UYRT01018925">
    <property type="protein sequence ID" value="VDK58087.1"/>
    <property type="molecule type" value="Genomic_DNA"/>
</dbReference>
<dbReference type="Proteomes" id="UP000271098">
    <property type="component" value="Unassembled WGS sequence"/>
</dbReference>
<keyword evidence="3" id="KW-1185">Reference proteome</keyword>
<evidence type="ECO:0000313" key="3">
    <source>
        <dbReference type="Proteomes" id="UP000271098"/>
    </source>
</evidence>
<dbReference type="AlphaFoldDB" id="A0A183DF75"/>
<sequence length="95" mass="10144">MWMLVNAPKHTCATFMIIAQTHVACFIIAVVVGTKTILLAKPNADSGAKAQDVPPPGNCPYGQRPLGDNAPVLCGNETESFECPVGYYCRMGPPH</sequence>
<dbReference type="WBParaSite" id="GPUH_0000737501-mRNA-1">
    <property type="protein sequence ID" value="GPUH_0000737501-mRNA-1"/>
    <property type="gene ID" value="GPUH_0000737501"/>
</dbReference>
<evidence type="ECO:0000313" key="2">
    <source>
        <dbReference type="EMBL" id="VDK58087.1"/>
    </source>
</evidence>
<keyword evidence="1" id="KW-1133">Transmembrane helix</keyword>
<evidence type="ECO:0000313" key="4">
    <source>
        <dbReference type="WBParaSite" id="GPUH_0000737501-mRNA-1"/>
    </source>
</evidence>
<reference evidence="2 3" key="2">
    <citation type="submission" date="2018-11" db="EMBL/GenBank/DDBJ databases">
        <authorList>
            <consortium name="Pathogen Informatics"/>
        </authorList>
    </citation>
    <scope>NUCLEOTIDE SEQUENCE [LARGE SCALE GENOMIC DNA]</scope>
</reference>
<gene>
    <name evidence="2" type="ORF">GPUH_LOCUS7366</name>
</gene>
<protein>
    <submittedName>
        <fullName evidence="4">Long chronological lifespan protein 2</fullName>
    </submittedName>
</protein>
<evidence type="ECO:0000256" key="1">
    <source>
        <dbReference type="SAM" id="Phobius"/>
    </source>
</evidence>